<dbReference type="InterPro" id="IPR019774">
    <property type="entry name" value="Aromatic-AA_hydroxylase_C"/>
</dbReference>
<dbReference type="PANTHER" id="PTHR11473:SF38">
    <property type="entry name" value="TYROSINE 3-MONOOXYGENASE"/>
    <property type="match status" value="1"/>
</dbReference>
<protein>
    <submittedName>
        <fullName evidence="9">Tyrosine 3-monooxygenase</fullName>
    </submittedName>
</protein>
<evidence type="ECO:0000313" key="10">
    <source>
        <dbReference type="Proteomes" id="UP000830375"/>
    </source>
</evidence>
<keyword evidence="6" id="KW-0503">Monooxygenase</keyword>
<dbReference type="InterPro" id="IPR045865">
    <property type="entry name" value="ACT-like_dom_sf"/>
</dbReference>
<dbReference type="PROSITE" id="PS00367">
    <property type="entry name" value="BH4_AAA_HYDROXYL_1"/>
    <property type="match status" value="2"/>
</dbReference>
<proteinExistence type="inferred from homology"/>
<feature type="domain" description="Biopterin-dependent aromatic amino acid hydroxylase family profile" evidence="8">
    <location>
        <begin position="146"/>
        <end position="489"/>
    </location>
</feature>
<dbReference type="Pfam" id="PF00351">
    <property type="entry name" value="Biopterin_H"/>
    <property type="match status" value="2"/>
</dbReference>
<dbReference type="SUPFAM" id="SSF56534">
    <property type="entry name" value="Aromatic aminoacid monoxygenases, catalytic and oligomerization domains"/>
    <property type="match status" value="2"/>
</dbReference>
<dbReference type="PANTHER" id="PTHR11473">
    <property type="entry name" value="AROMATIC AMINO ACID HYDROXYLASE"/>
    <property type="match status" value="1"/>
</dbReference>
<evidence type="ECO:0000259" key="8">
    <source>
        <dbReference type="PROSITE" id="PS51410"/>
    </source>
</evidence>
<dbReference type="InterPro" id="IPR049321">
    <property type="entry name" value="TH_ACT"/>
</dbReference>
<dbReference type="Pfam" id="PF21417">
    <property type="entry name" value="TH_ACT"/>
    <property type="match status" value="1"/>
</dbReference>
<dbReference type="InterPro" id="IPR041912">
    <property type="entry name" value="Euk_PheOH_cat"/>
</dbReference>
<evidence type="ECO:0000256" key="3">
    <source>
        <dbReference type="ARBA" id="ARBA00022723"/>
    </source>
</evidence>
<keyword evidence="10" id="KW-1185">Reference proteome</keyword>
<keyword evidence="4" id="KW-0560">Oxidoreductase</keyword>
<dbReference type="PROSITE" id="PS51410">
    <property type="entry name" value="BH4_AAA_HYDROXYL_2"/>
    <property type="match status" value="2"/>
</dbReference>
<dbReference type="InterPro" id="IPR018301">
    <property type="entry name" value="ArAA_hydroxylase_Fe/CU_BS"/>
</dbReference>
<sequence>MLTLNHHPKLPLQTLSHWTTQTRCAVVAASKYSRGLCAASRPVTCTRDVQGVWCHVHKSAQKHPASRHHLRTEARMDAGLRPMNGNLGRKGSLTSSYLEEPLNKTGVVSCIFSLKEEVGALVKALRLFEVMWIKPPLKLSMKLLMVCAHKSVAKFMSCLATNRKTQDLDRFANQILSYGSELDADHPGFTDPVYRTRRKEFADIAYNYRHGQVIPYVEYTAEEKATWGTVFRELKTLYATHACHEHNRVFPLLEKYCGYREDNIPQLEDISRYLQCFRLRPVAGLLSSRDFLAGLAFRVFHSTQYIRHGSKPMYTPEPDICHELLGHVPLFADPGFAQFSQEIGLASLGAPDEFIEKLATVYWFTVEFGLCKEGDEVKAYGAGLLSSFGELQYCLTDKPKLLPFEPEKTCLQKYPITEFQPVYFVAESFEDAKEKVRKFASTIPRPFSVRYNAYTQRIEMLDNAQQLKKLADNISDSMKTDSMVQNIPLSGRKRSLIEDARRDRESGSSSPGPSRCGDSFVFEEEKSGKVTLNILFALKNEKNAGFFKAGKVFETFEAKLLHLESRPSRKSKKSGGDDLEFFMRCEVHCSDTDVFINSLKRVADDVRIVQEEKIPWFPKKISDLDKCNHLITKYDPDLDQDHPGFSDPEYRKRRGIISELAFNYKHGDPLPVVEYTPEETATWREVYRTLSSLYPTHACRQFLEALGQLESECLYGEDKIPQLGEVSAFLKERTGFQLRPVAGLLSARDFLASLAFRVFQCTQYIRHPSAPMHSPEPDCCHELLGHIPMLADKEFAQFSQEIGLASLGVSDEDIEKLSTFGLCRQNGTVKAYGAGLLSSYGELLYALSNEPQYKPFNPSETAVQPYQDQSYQPVYFVSESFEDAKHKLRQYSSTIQKPFSIRYDPYTCSMEVLDEPSKIQNALGQMRDDLKILHKALERLGQK</sequence>
<dbReference type="CDD" id="cd03347">
    <property type="entry name" value="eu_PheOH"/>
    <property type="match status" value="1"/>
</dbReference>
<comment type="cofactor">
    <cofactor evidence="1">
        <name>Fe(2+)</name>
        <dbReference type="ChEBI" id="CHEBI:29033"/>
    </cofactor>
</comment>
<dbReference type="InterPro" id="IPR036329">
    <property type="entry name" value="Aro-AA_hydroxylase_C_sf"/>
</dbReference>
<comment type="similarity">
    <text evidence="2">Belongs to the biopterin-dependent aromatic amino acid hydroxylase family.</text>
</comment>
<dbReference type="PRINTS" id="PR00372">
    <property type="entry name" value="FYWHYDRXLASE"/>
</dbReference>
<evidence type="ECO:0000256" key="5">
    <source>
        <dbReference type="ARBA" id="ARBA00023004"/>
    </source>
</evidence>
<comment type="caution">
    <text evidence="9">The sequence shown here is derived from an EMBL/GenBank/DDBJ whole genome shotgun (WGS) entry which is preliminary data.</text>
</comment>
<evidence type="ECO:0000256" key="7">
    <source>
        <dbReference type="SAM" id="MobiDB-lite"/>
    </source>
</evidence>
<dbReference type="CDD" id="cd04930">
    <property type="entry name" value="ACT_TH"/>
    <property type="match status" value="1"/>
</dbReference>
<feature type="domain" description="Biopterin-dependent aromatic amino acid hydroxylase family profile" evidence="8">
    <location>
        <begin position="602"/>
        <end position="941"/>
    </location>
</feature>
<feature type="region of interest" description="Disordered" evidence="7">
    <location>
        <begin position="495"/>
        <end position="518"/>
    </location>
</feature>
<evidence type="ECO:0000256" key="6">
    <source>
        <dbReference type="ARBA" id="ARBA00023033"/>
    </source>
</evidence>
<dbReference type="InterPro" id="IPR036951">
    <property type="entry name" value="ArAA_hydroxylase_sf"/>
</dbReference>
<keyword evidence="3" id="KW-0479">Metal-binding</keyword>
<name>A0ABQ8MSQ4_LABRO</name>
<gene>
    <name evidence="9" type="ORF">H4Q32_021669</name>
</gene>
<evidence type="ECO:0000256" key="4">
    <source>
        <dbReference type="ARBA" id="ARBA00023002"/>
    </source>
</evidence>
<feature type="compositionally biased region" description="Basic and acidic residues" evidence="7">
    <location>
        <begin position="495"/>
        <end position="506"/>
    </location>
</feature>
<evidence type="ECO:0000256" key="1">
    <source>
        <dbReference type="ARBA" id="ARBA00001954"/>
    </source>
</evidence>
<dbReference type="EMBL" id="JACTAM010000004">
    <property type="protein sequence ID" value="KAI2665397.1"/>
    <property type="molecule type" value="Genomic_DNA"/>
</dbReference>
<organism evidence="9 10">
    <name type="scientific">Labeo rohita</name>
    <name type="common">Indian major carp</name>
    <name type="synonym">Cyprinus rohita</name>
    <dbReference type="NCBI Taxonomy" id="84645"/>
    <lineage>
        <taxon>Eukaryota</taxon>
        <taxon>Metazoa</taxon>
        <taxon>Chordata</taxon>
        <taxon>Craniata</taxon>
        <taxon>Vertebrata</taxon>
        <taxon>Euteleostomi</taxon>
        <taxon>Actinopterygii</taxon>
        <taxon>Neopterygii</taxon>
        <taxon>Teleostei</taxon>
        <taxon>Ostariophysi</taxon>
        <taxon>Cypriniformes</taxon>
        <taxon>Cyprinidae</taxon>
        <taxon>Labeoninae</taxon>
        <taxon>Labeonini</taxon>
        <taxon>Labeo</taxon>
    </lineage>
</organism>
<keyword evidence="5" id="KW-0408">Iron</keyword>
<accession>A0ABQ8MSQ4</accession>
<dbReference type="Gene3D" id="1.10.800.10">
    <property type="entry name" value="Aromatic amino acid hydroxylase"/>
    <property type="match status" value="2"/>
</dbReference>
<dbReference type="InterPro" id="IPR001273">
    <property type="entry name" value="ArAA_hydroxylase"/>
</dbReference>
<reference evidence="9 10" key="1">
    <citation type="submission" date="2022-01" db="EMBL/GenBank/DDBJ databases">
        <title>A high-quality chromosome-level genome assembly of rohu carp, Labeo rohita.</title>
        <authorList>
            <person name="Arick M.A. II"/>
            <person name="Hsu C.-Y."/>
            <person name="Magbanua Z."/>
            <person name="Pechanova O."/>
            <person name="Grover C."/>
            <person name="Miller E."/>
            <person name="Thrash A."/>
            <person name="Ezzel L."/>
            <person name="Alam S."/>
            <person name="Benzie J."/>
            <person name="Hamilton M."/>
            <person name="Karsi A."/>
            <person name="Lawrence M.L."/>
            <person name="Peterson D.G."/>
        </authorList>
    </citation>
    <scope>NUCLEOTIDE SEQUENCE [LARGE SCALE GENOMIC DNA]</scope>
    <source>
        <strain evidence="10">BAU-BD-2019</strain>
        <tissue evidence="9">Blood</tissue>
    </source>
</reference>
<evidence type="ECO:0000313" key="9">
    <source>
        <dbReference type="EMBL" id="KAI2665397.1"/>
    </source>
</evidence>
<dbReference type="Gene3D" id="3.30.70.260">
    <property type="match status" value="1"/>
</dbReference>
<evidence type="ECO:0000256" key="2">
    <source>
        <dbReference type="ARBA" id="ARBA00009712"/>
    </source>
</evidence>
<dbReference type="Proteomes" id="UP000830375">
    <property type="component" value="Unassembled WGS sequence"/>
</dbReference>
<dbReference type="SUPFAM" id="SSF55021">
    <property type="entry name" value="ACT-like"/>
    <property type="match status" value="1"/>
</dbReference>